<evidence type="ECO:0000256" key="3">
    <source>
        <dbReference type="ARBA" id="ARBA00023100"/>
    </source>
</evidence>
<dbReference type="SUPFAM" id="SSF53041">
    <property type="entry name" value="Resolvase-like"/>
    <property type="match status" value="1"/>
</dbReference>
<dbReference type="GO" id="GO:0015074">
    <property type="term" value="P:DNA integration"/>
    <property type="evidence" value="ECO:0007669"/>
    <property type="project" value="UniProtKB-KW"/>
</dbReference>
<keyword evidence="5" id="KW-0233">DNA recombination</keyword>
<dbReference type="Gene3D" id="3.40.50.1390">
    <property type="entry name" value="Resolvase, N-terminal catalytic domain"/>
    <property type="match status" value="1"/>
</dbReference>
<dbReference type="PROSITE" id="PS00397">
    <property type="entry name" value="RECOMBINASES_1"/>
    <property type="match status" value="1"/>
</dbReference>
<evidence type="ECO:0000256" key="5">
    <source>
        <dbReference type="ARBA" id="ARBA00023172"/>
    </source>
</evidence>
<keyword evidence="2" id="KW-0229">DNA integration</keyword>
<dbReference type="Pfam" id="PF00239">
    <property type="entry name" value="Resolvase"/>
    <property type="match status" value="1"/>
</dbReference>
<dbReference type="InterPro" id="IPR050639">
    <property type="entry name" value="SSR_resolvase"/>
</dbReference>
<dbReference type="InterPro" id="IPR006119">
    <property type="entry name" value="Resolv_N"/>
</dbReference>
<feature type="active site" description="O-(5'-phospho-DNA)-serine intermediate" evidence="6 7">
    <location>
        <position position="11"/>
    </location>
</feature>
<protein>
    <submittedName>
        <fullName evidence="9">Recombinase</fullName>
    </submittedName>
</protein>
<organism evidence="9 10">
    <name type="scientific">Iodidimonas nitroreducens</name>
    <dbReference type="NCBI Taxonomy" id="1236968"/>
    <lineage>
        <taxon>Bacteria</taxon>
        <taxon>Pseudomonadati</taxon>
        <taxon>Pseudomonadota</taxon>
        <taxon>Alphaproteobacteria</taxon>
        <taxon>Iodidimonadales</taxon>
        <taxon>Iodidimonadaceae</taxon>
        <taxon>Iodidimonas</taxon>
    </lineage>
</organism>
<dbReference type="PANTHER" id="PTHR30461">
    <property type="entry name" value="DNA-INVERTASE FROM LAMBDOID PROPHAGE"/>
    <property type="match status" value="1"/>
</dbReference>
<dbReference type="PANTHER" id="PTHR30461:SF2">
    <property type="entry name" value="SERINE RECOMBINASE PINE-RELATED"/>
    <property type="match status" value="1"/>
</dbReference>
<evidence type="ECO:0000313" key="9">
    <source>
        <dbReference type="EMBL" id="GER05195.1"/>
    </source>
</evidence>
<dbReference type="GO" id="GO:0000150">
    <property type="term" value="F:DNA strand exchange activity"/>
    <property type="evidence" value="ECO:0007669"/>
    <property type="project" value="UniProtKB-KW"/>
</dbReference>
<comment type="similarity">
    <text evidence="1">Belongs to the site-specific recombinase resolvase family.</text>
</comment>
<evidence type="ECO:0000256" key="2">
    <source>
        <dbReference type="ARBA" id="ARBA00022908"/>
    </source>
</evidence>
<dbReference type="InterPro" id="IPR036162">
    <property type="entry name" value="Resolvase-like_N_sf"/>
</dbReference>
<dbReference type="Proteomes" id="UP000324996">
    <property type="component" value="Unassembled WGS sequence"/>
</dbReference>
<reference evidence="9 10" key="1">
    <citation type="submission" date="2019-09" db="EMBL/GenBank/DDBJ databases">
        <title>NBRP : Genome information of microbial organism related human and environment.</title>
        <authorList>
            <person name="Hattori M."/>
            <person name="Oshima K."/>
            <person name="Inaba H."/>
            <person name="Suda W."/>
            <person name="Sakamoto M."/>
            <person name="Iino T."/>
            <person name="Kitahara M."/>
            <person name="Oshida Y."/>
            <person name="Iida T."/>
            <person name="Kudo T."/>
            <person name="Itoh T."/>
            <person name="Ohkuma M."/>
        </authorList>
    </citation>
    <scope>NUCLEOTIDE SEQUENCE [LARGE SCALE GENOMIC DNA]</scope>
    <source>
        <strain evidence="9 10">Q-1</strain>
    </source>
</reference>
<dbReference type="RefSeq" id="WP_042087940.1">
    <property type="nucleotide sequence ID" value="NZ_BKCN01000019.1"/>
</dbReference>
<dbReference type="PROSITE" id="PS51736">
    <property type="entry name" value="RECOMBINASES_3"/>
    <property type="match status" value="1"/>
</dbReference>
<dbReference type="SMART" id="SM00857">
    <property type="entry name" value="Resolvase"/>
    <property type="match status" value="1"/>
</dbReference>
<keyword evidence="4" id="KW-0238">DNA-binding</keyword>
<evidence type="ECO:0000313" key="10">
    <source>
        <dbReference type="Proteomes" id="UP000324996"/>
    </source>
</evidence>
<proteinExistence type="inferred from homology"/>
<dbReference type="InterPro" id="IPR006118">
    <property type="entry name" value="Recombinase_CS"/>
</dbReference>
<dbReference type="AlphaFoldDB" id="A0A5A7NC56"/>
<evidence type="ECO:0000256" key="6">
    <source>
        <dbReference type="PIRSR" id="PIRSR606118-50"/>
    </source>
</evidence>
<evidence type="ECO:0000259" key="8">
    <source>
        <dbReference type="PROSITE" id="PS51736"/>
    </source>
</evidence>
<keyword evidence="10" id="KW-1185">Reference proteome</keyword>
<dbReference type="CDD" id="cd03768">
    <property type="entry name" value="SR_ResInv"/>
    <property type="match status" value="1"/>
</dbReference>
<sequence length="188" mass="20699">MPRKIGYARVSTVEQCLDLQINALRGAGCDVIHRDNGVSGAQTCRPAFTHALNAVGPGTTLVVWRLDRMSRSLRHLIEISETLTARGAFLESLTEKIDTSTAIGQFVFHILGAVAQLEREIIRERTKAGLAAAAERGCYPGRPRKLNVSQIRSIAEERLHGASWSMLADHYNVHEETLRRSISEAGLV</sequence>
<name>A0A5A7NC56_9PROT</name>
<dbReference type="FunFam" id="3.40.50.1390:FF:000001">
    <property type="entry name" value="DNA recombinase"/>
    <property type="match status" value="1"/>
</dbReference>
<comment type="caution">
    <text evidence="9">The sequence shown here is derived from an EMBL/GenBank/DDBJ whole genome shotgun (WGS) entry which is preliminary data.</text>
</comment>
<dbReference type="GO" id="GO:0003677">
    <property type="term" value="F:DNA binding"/>
    <property type="evidence" value="ECO:0007669"/>
    <property type="project" value="UniProtKB-KW"/>
</dbReference>
<keyword evidence="3" id="KW-0230">DNA invertase</keyword>
<evidence type="ECO:0000256" key="7">
    <source>
        <dbReference type="PROSITE-ProRule" id="PRU10137"/>
    </source>
</evidence>
<evidence type="ECO:0000256" key="4">
    <source>
        <dbReference type="ARBA" id="ARBA00023125"/>
    </source>
</evidence>
<gene>
    <name evidence="9" type="ORF">JCM17846_28770</name>
</gene>
<evidence type="ECO:0000256" key="1">
    <source>
        <dbReference type="ARBA" id="ARBA00009913"/>
    </source>
</evidence>
<feature type="domain" description="Resolvase/invertase-type recombinase catalytic" evidence="8">
    <location>
        <begin position="3"/>
        <end position="137"/>
    </location>
</feature>
<dbReference type="EMBL" id="BKCN01000019">
    <property type="protein sequence ID" value="GER05195.1"/>
    <property type="molecule type" value="Genomic_DNA"/>
</dbReference>
<accession>A0A5A7NC56</accession>